<feature type="domain" description="KfrA N-terminal DNA-binding" evidence="3">
    <location>
        <begin position="89"/>
        <end position="152"/>
    </location>
</feature>
<feature type="region of interest" description="Disordered" evidence="2">
    <location>
        <begin position="142"/>
        <end position="194"/>
    </location>
</feature>
<dbReference type="Pfam" id="PF11740">
    <property type="entry name" value="KfrA_N"/>
    <property type="match status" value="2"/>
</dbReference>
<organism evidence="4 5">
    <name type="scientific">Variovorax paradoxus</name>
    <dbReference type="NCBI Taxonomy" id="34073"/>
    <lineage>
        <taxon>Bacteria</taxon>
        <taxon>Pseudomonadati</taxon>
        <taxon>Pseudomonadota</taxon>
        <taxon>Betaproteobacteria</taxon>
        <taxon>Burkholderiales</taxon>
        <taxon>Comamonadaceae</taxon>
        <taxon>Variovorax</taxon>
    </lineage>
</organism>
<feature type="region of interest" description="Disordered" evidence="2">
    <location>
        <begin position="1"/>
        <end position="85"/>
    </location>
</feature>
<gene>
    <name evidence="4" type="ORF">J2W39_003343</name>
</gene>
<name>A0AAW8EH34_VARPD</name>
<feature type="domain" description="KfrA N-terminal DNA-binding" evidence="3">
    <location>
        <begin position="196"/>
        <end position="325"/>
    </location>
</feature>
<dbReference type="Proteomes" id="UP001224845">
    <property type="component" value="Unassembled WGS sequence"/>
</dbReference>
<dbReference type="RefSeq" id="WP_307594704.1">
    <property type="nucleotide sequence ID" value="NZ_JAUSRV010000008.1"/>
</dbReference>
<evidence type="ECO:0000256" key="2">
    <source>
        <dbReference type="SAM" id="MobiDB-lite"/>
    </source>
</evidence>
<feature type="coiled-coil region" evidence="1">
    <location>
        <begin position="361"/>
        <end position="477"/>
    </location>
</feature>
<proteinExistence type="predicted"/>
<evidence type="ECO:0000256" key="1">
    <source>
        <dbReference type="SAM" id="Coils"/>
    </source>
</evidence>
<evidence type="ECO:0000259" key="3">
    <source>
        <dbReference type="Pfam" id="PF11740"/>
    </source>
</evidence>
<dbReference type="InterPro" id="IPR021104">
    <property type="entry name" value="KfrA_DNA-bd_N"/>
</dbReference>
<comment type="caution">
    <text evidence="4">The sequence shown here is derived from an EMBL/GenBank/DDBJ whole genome shotgun (WGS) entry which is preliminary data.</text>
</comment>
<protein>
    <submittedName>
        <fullName evidence="4">Regulator of replication initiation timing</fullName>
    </submittedName>
</protein>
<evidence type="ECO:0000313" key="5">
    <source>
        <dbReference type="Proteomes" id="UP001224845"/>
    </source>
</evidence>
<dbReference type="EMBL" id="JAUSRV010000008">
    <property type="protein sequence ID" value="MDP9972101.1"/>
    <property type="molecule type" value="Genomic_DNA"/>
</dbReference>
<accession>A0AAW8EH34</accession>
<sequence length="501" mass="54569">MTSENASPATPGPDIDPQQALDMDEGRPSSGDAQDGGFHVSAMPASARVEPQSPERVPSESIRPNSPHAPLEFRSDGEGARRASRGIQEHQVWAATNALLIEGLNPTIERVRQKLGRGSPNTVNPMLARWFAALGARLAKDPGTMPSNATEASEGRGDGFARNTPEGATDFAPEPERSKSASYDETSRRGPRGVQEHQVWEAADMLLIEGQRPTIERVRQKLGGGSPNTVSPMLERWFSSLGPRLIKEPVALTANTADVSDKVAAPSTAHDRKVPPVLATFAQKLWEEAQMEARKAFARHEADIQASEQRSKAHFEAQSAQLRLEQASFAQARGSLESALASAHQALQSMQGQLEDAVRSQHKSEREVAHLKHQLAQVNAEQEMQRRTLNQERAEMAADSAKAATQAADREKRLLAEVERERSATRRALADLLKGQEKKLRAEEELARARNEEQKALSESRAAVADLQQRLALEEQAHQVTRNLLAAALVDKSHGDPAAGA</sequence>
<feature type="compositionally biased region" description="Basic and acidic residues" evidence="2">
    <location>
        <begin position="71"/>
        <end position="81"/>
    </location>
</feature>
<dbReference type="AlphaFoldDB" id="A0AAW8EH34"/>
<keyword evidence="1" id="KW-0175">Coiled coil</keyword>
<reference evidence="4" key="1">
    <citation type="submission" date="2023-07" db="EMBL/GenBank/DDBJ databases">
        <title>Sorghum-associated microbial communities from plants grown in Nebraska, USA.</title>
        <authorList>
            <person name="Schachtman D."/>
        </authorList>
    </citation>
    <scope>NUCLEOTIDE SEQUENCE</scope>
    <source>
        <strain evidence="4">DS3315</strain>
    </source>
</reference>
<evidence type="ECO:0000313" key="4">
    <source>
        <dbReference type="EMBL" id="MDP9972101.1"/>
    </source>
</evidence>